<dbReference type="InterPro" id="IPR000086">
    <property type="entry name" value="NUDIX_hydrolase_dom"/>
</dbReference>
<gene>
    <name evidence="4" type="ORF">SAMN05216498_0797</name>
</gene>
<proteinExistence type="predicted"/>
<dbReference type="AlphaFoldDB" id="A0A1G9WLE3"/>
<organism evidence="4 5">
    <name type="scientific">Tenuibacillus multivorans</name>
    <dbReference type="NCBI Taxonomy" id="237069"/>
    <lineage>
        <taxon>Bacteria</taxon>
        <taxon>Bacillati</taxon>
        <taxon>Bacillota</taxon>
        <taxon>Bacilli</taxon>
        <taxon>Bacillales</taxon>
        <taxon>Bacillaceae</taxon>
        <taxon>Tenuibacillus</taxon>
    </lineage>
</organism>
<dbReference type="Proteomes" id="UP000199334">
    <property type="component" value="Unassembled WGS sequence"/>
</dbReference>
<evidence type="ECO:0000313" key="4">
    <source>
        <dbReference type="EMBL" id="SDM85320.1"/>
    </source>
</evidence>
<name>A0A1G9WLE3_9BACI</name>
<dbReference type="RefSeq" id="WP_093855309.1">
    <property type="nucleotide sequence ID" value="NZ_BJVZ01000018.1"/>
</dbReference>
<evidence type="ECO:0000256" key="1">
    <source>
        <dbReference type="ARBA" id="ARBA00001946"/>
    </source>
</evidence>
<sequence>MKNKWLEYAKKLQSIAQSGLTYSKDRFDIERFEEIRNISVDILHHYTELEHEKVRDLFANETGYQTPKIDVRGAIFKEGKILLVKEQKDGLWSLPGGWADIDTSLSEAIMKEAKEEAGLEVKPKRVVTIFDYNKHQAKPLPYSVYKIFVECELVSGAFEKNIETVESGFYDFDELPPLSTRRNTKEQIKYCFEASKREIHETIFD</sequence>
<dbReference type="GO" id="GO:0016787">
    <property type="term" value="F:hydrolase activity"/>
    <property type="evidence" value="ECO:0007669"/>
    <property type="project" value="UniProtKB-KW"/>
</dbReference>
<dbReference type="PANTHER" id="PTHR43046:SF16">
    <property type="entry name" value="ADP-RIBOSE PYROPHOSPHATASE YJHB-RELATED"/>
    <property type="match status" value="1"/>
</dbReference>
<evidence type="ECO:0000313" key="5">
    <source>
        <dbReference type="Proteomes" id="UP000199334"/>
    </source>
</evidence>
<dbReference type="InterPro" id="IPR059176">
    <property type="entry name" value="UDP-X_N"/>
</dbReference>
<dbReference type="Gene3D" id="3.90.79.10">
    <property type="entry name" value="Nucleoside Triphosphate Pyrophosphohydrolase"/>
    <property type="match status" value="1"/>
</dbReference>
<protein>
    <submittedName>
        <fullName evidence="4">ADP-ribose pyrophosphatase YjhB, NUDIX family</fullName>
    </submittedName>
</protein>
<dbReference type="PROSITE" id="PS51462">
    <property type="entry name" value="NUDIX"/>
    <property type="match status" value="1"/>
</dbReference>
<keyword evidence="5" id="KW-1185">Reference proteome</keyword>
<dbReference type="Pfam" id="PF12535">
    <property type="entry name" value="Nudix_N"/>
    <property type="match status" value="1"/>
</dbReference>
<dbReference type="InterPro" id="IPR015797">
    <property type="entry name" value="NUDIX_hydrolase-like_dom_sf"/>
</dbReference>
<accession>A0A1G9WLE3</accession>
<dbReference type="PANTHER" id="PTHR43046">
    <property type="entry name" value="GDP-MANNOSE MANNOSYL HYDROLASE"/>
    <property type="match status" value="1"/>
</dbReference>
<dbReference type="Gene3D" id="6.10.250.1120">
    <property type="match status" value="1"/>
</dbReference>
<evidence type="ECO:0000259" key="3">
    <source>
        <dbReference type="PROSITE" id="PS51462"/>
    </source>
</evidence>
<comment type="cofactor">
    <cofactor evidence="1">
        <name>Mg(2+)</name>
        <dbReference type="ChEBI" id="CHEBI:18420"/>
    </cofactor>
</comment>
<dbReference type="STRING" id="237069.SAMN05216498_0797"/>
<dbReference type="SUPFAM" id="SSF55811">
    <property type="entry name" value="Nudix"/>
    <property type="match status" value="1"/>
</dbReference>
<keyword evidence="2" id="KW-0378">Hydrolase</keyword>
<reference evidence="4 5" key="1">
    <citation type="submission" date="2016-10" db="EMBL/GenBank/DDBJ databases">
        <authorList>
            <person name="de Groot N.N."/>
        </authorList>
    </citation>
    <scope>NUCLEOTIDE SEQUENCE [LARGE SCALE GENOMIC DNA]</scope>
    <source>
        <strain evidence="4 5">CGMCC 1.3442</strain>
    </source>
</reference>
<evidence type="ECO:0000256" key="2">
    <source>
        <dbReference type="ARBA" id="ARBA00022801"/>
    </source>
</evidence>
<dbReference type="EMBL" id="FNIG01000001">
    <property type="protein sequence ID" value="SDM85320.1"/>
    <property type="molecule type" value="Genomic_DNA"/>
</dbReference>
<feature type="domain" description="Nudix hydrolase" evidence="3">
    <location>
        <begin position="66"/>
        <end position="193"/>
    </location>
</feature>
<dbReference type="OrthoDB" id="9804442at2"/>
<dbReference type="Pfam" id="PF00293">
    <property type="entry name" value="NUDIX"/>
    <property type="match status" value="1"/>
</dbReference>